<evidence type="ECO:0000313" key="2">
    <source>
        <dbReference type="EMBL" id="QLL08702.1"/>
    </source>
</evidence>
<dbReference type="RefSeq" id="WP_180917287.1">
    <property type="nucleotide sequence ID" value="NZ_CP059165.1"/>
</dbReference>
<evidence type="ECO:0000256" key="1">
    <source>
        <dbReference type="SAM" id="SignalP"/>
    </source>
</evidence>
<evidence type="ECO:0000313" key="3">
    <source>
        <dbReference type="Proteomes" id="UP000510682"/>
    </source>
</evidence>
<accession>A0A7D6E750</accession>
<feature type="signal peptide" evidence="1">
    <location>
        <begin position="1"/>
        <end position="26"/>
    </location>
</feature>
<evidence type="ECO:0008006" key="4">
    <source>
        <dbReference type="Google" id="ProtNLM"/>
    </source>
</evidence>
<proteinExistence type="predicted"/>
<organism evidence="2 3">
    <name type="scientific">Mycobacterium vicinigordonae</name>
    <dbReference type="NCBI Taxonomy" id="1719132"/>
    <lineage>
        <taxon>Bacteria</taxon>
        <taxon>Bacillati</taxon>
        <taxon>Actinomycetota</taxon>
        <taxon>Actinomycetes</taxon>
        <taxon>Mycobacteriales</taxon>
        <taxon>Mycobacteriaceae</taxon>
        <taxon>Mycobacterium</taxon>
    </lineage>
</organism>
<name>A0A7D6E750_9MYCO</name>
<dbReference type="AlphaFoldDB" id="A0A7D6E750"/>
<feature type="chain" id="PRO_5028242713" description="DUF732 domain-containing protein" evidence="1">
    <location>
        <begin position="27"/>
        <end position="100"/>
    </location>
</feature>
<gene>
    <name evidence="2" type="ORF">H0P51_07225</name>
</gene>
<protein>
    <recommendedName>
        <fullName evidence="4">DUF732 domain-containing protein</fullName>
    </recommendedName>
</protein>
<dbReference type="EMBL" id="CP059165">
    <property type="protein sequence ID" value="QLL08702.1"/>
    <property type="molecule type" value="Genomic_DNA"/>
</dbReference>
<reference evidence="2" key="1">
    <citation type="submission" date="2020-07" db="EMBL/GenBank/DDBJ databases">
        <title>Description of Mycobacterium gordonae subsp. intergordonae subsp.nov. and Mycobacterium gordonae subsp. gordonae subsp. nov.</title>
        <authorList>
            <person name="Huang H."/>
        </authorList>
    </citation>
    <scope>NUCLEOTIDE SEQUENCE [LARGE SCALE GENOMIC DNA]</scope>
    <source>
        <strain evidence="2">24T</strain>
    </source>
</reference>
<reference evidence="2" key="2">
    <citation type="submission" date="2020-07" db="EMBL/GenBank/DDBJ databases">
        <authorList>
            <person name="Yu X."/>
        </authorList>
    </citation>
    <scope>NUCLEOTIDE SEQUENCE [LARGE SCALE GENOMIC DNA]</scope>
    <source>
        <strain evidence="2">24T</strain>
    </source>
</reference>
<keyword evidence="1" id="KW-0732">Signal</keyword>
<dbReference type="KEGG" id="mgor:H0P51_07225"/>
<dbReference type="Proteomes" id="UP000510682">
    <property type="component" value="Chromosome"/>
</dbReference>
<sequence>MMLKVAMTAVIVATASWLAPMPAAPADPLVPLTPEEVRYLDHLHQLLPGHGDPAVSHGDGWLLEKGWYACSKKAQGFVGAPTVLLSPIITQVAYADLCPG</sequence>
<keyword evidence="3" id="KW-1185">Reference proteome</keyword>